<keyword evidence="1" id="KW-0472">Membrane</keyword>
<name>A0A917KMV3_9PROT</name>
<dbReference type="EMBL" id="BMKW01000005">
    <property type="protein sequence ID" value="GGJ16243.1"/>
    <property type="molecule type" value="Genomic_DNA"/>
</dbReference>
<gene>
    <name evidence="3" type="ORF">GCM10011320_24450</name>
</gene>
<dbReference type="RefSeq" id="WP_188967325.1">
    <property type="nucleotide sequence ID" value="NZ_BMKW01000005.1"/>
</dbReference>
<evidence type="ECO:0000256" key="1">
    <source>
        <dbReference type="SAM" id="Phobius"/>
    </source>
</evidence>
<organism evidence="3 4">
    <name type="scientific">Neoroseomonas lacus</name>
    <dbReference type="NCBI Taxonomy" id="287609"/>
    <lineage>
        <taxon>Bacteria</taxon>
        <taxon>Pseudomonadati</taxon>
        <taxon>Pseudomonadota</taxon>
        <taxon>Alphaproteobacteria</taxon>
        <taxon>Acetobacterales</taxon>
        <taxon>Acetobacteraceae</taxon>
        <taxon>Neoroseomonas</taxon>
    </lineage>
</organism>
<keyword evidence="4" id="KW-1185">Reference proteome</keyword>
<dbReference type="InterPro" id="IPR036465">
    <property type="entry name" value="vWFA_dom_sf"/>
</dbReference>
<reference evidence="3" key="1">
    <citation type="journal article" date="2014" name="Int. J. Syst. Evol. Microbiol.">
        <title>Complete genome sequence of Corynebacterium casei LMG S-19264T (=DSM 44701T), isolated from a smear-ripened cheese.</title>
        <authorList>
            <consortium name="US DOE Joint Genome Institute (JGI-PGF)"/>
            <person name="Walter F."/>
            <person name="Albersmeier A."/>
            <person name="Kalinowski J."/>
            <person name="Ruckert C."/>
        </authorList>
    </citation>
    <scope>NUCLEOTIDE SEQUENCE</scope>
    <source>
        <strain evidence="3">CGMCC 1.3617</strain>
    </source>
</reference>
<reference evidence="3" key="2">
    <citation type="submission" date="2020-09" db="EMBL/GenBank/DDBJ databases">
        <authorList>
            <person name="Sun Q."/>
            <person name="Zhou Y."/>
        </authorList>
    </citation>
    <scope>NUCLEOTIDE SEQUENCE</scope>
    <source>
        <strain evidence="3">CGMCC 1.3617</strain>
    </source>
</reference>
<sequence length="621" mass="65954">MKAKIDRRGAIAAVSAVVMVPVIGCAGLAIDLTRIWLLNARLKTAVDAASLVAARTMTTTVDEAATRALFWANFNQNGRSPSYLGSTVATTPVQPVIARISDTQVRVTATATIGTTLFSIIDRSNTSVQETTLAQREASGLELAIVLDQTSSMRGAKLAAAQAAVRTMLDTLYGTADTKRNFYVSVVPFARTINVGPGNSNFLNTANMPPGWDLARWNGCVEARRGGQDITDISPATTAGQFRPYFYASTFRQVGWARTTTGNGRNVVQTSPTDAIVQLARNATAWQMATGTLPYAGDANLCTTANAYGSITVNMYDSASATTTTAYPVRFCRGDNDWNSVVGAALVTTPTSNANYNAEYATRISNGLTAGMSNDSTEAAAGRNTLCAQSPILPLTASRATVQSAVDAITAPVKSGGTTIVTGLQGAWYTLSPNWQTWWPNSPTSEEFGTLPLAYNTRNMVKAVVILTDGDNNWQAPYAGASVRASPTATDLLYNAYGRVTNNAMPPHDVTNWNTDFTGVTAMTSATQTTADTRLDTRLADVCAAMKNPTRSVADSNTPASHRIRIYVIGFEVGSTAQQTMLQNCASTPQSPYYLEAPSASDLQGAFSEIANSLSSLRLVE</sequence>
<feature type="transmembrane region" description="Helical" evidence="1">
    <location>
        <begin position="12"/>
        <end position="37"/>
    </location>
</feature>
<dbReference type="SUPFAM" id="SSF53300">
    <property type="entry name" value="vWA-like"/>
    <property type="match status" value="1"/>
</dbReference>
<dbReference type="Proteomes" id="UP000661507">
    <property type="component" value="Unassembled WGS sequence"/>
</dbReference>
<protein>
    <recommendedName>
        <fullName evidence="2">Putative Flp pilus-assembly TadG-like N-terminal domain-containing protein</fullName>
    </recommendedName>
</protein>
<accession>A0A917KMV3</accession>
<evidence type="ECO:0000313" key="4">
    <source>
        <dbReference type="Proteomes" id="UP000661507"/>
    </source>
</evidence>
<feature type="domain" description="Putative Flp pilus-assembly TadG-like N-terminal" evidence="2">
    <location>
        <begin position="9"/>
        <end position="55"/>
    </location>
</feature>
<proteinExistence type="predicted"/>
<keyword evidence="1" id="KW-1133">Transmembrane helix</keyword>
<evidence type="ECO:0000259" key="2">
    <source>
        <dbReference type="Pfam" id="PF13400"/>
    </source>
</evidence>
<dbReference type="Pfam" id="PF13400">
    <property type="entry name" value="Tad"/>
    <property type="match status" value="1"/>
</dbReference>
<keyword evidence="1" id="KW-0812">Transmembrane</keyword>
<evidence type="ECO:0000313" key="3">
    <source>
        <dbReference type="EMBL" id="GGJ16243.1"/>
    </source>
</evidence>
<dbReference type="InterPro" id="IPR028087">
    <property type="entry name" value="Tad_N"/>
</dbReference>
<dbReference type="AlphaFoldDB" id="A0A917KMV3"/>
<comment type="caution">
    <text evidence="3">The sequence shown here is derived from an EMBL/GenBank/DDBJ whole genome shotgun (WGS) entry which is preliminary data.</text>
</comment>
<dbReference type="Gene3D" id="3.40.50.410">
    <property type="entry name" value="von Willebrand factor, type A domain"/>
    <property type="match status" value="2"/>
</dbReference>